<proteinExistence type="predicted"/>
<keyword evidence="2" id="KW-1185">Reference proteome</keyword>
<protein>
    <submittedName>
        <fullName evidence="1">Uncharacterized protein</fullName>
    </submittedName>
</protein>
<gene>
    <name evidence="1" type="ORF">PCOR1329_LOCUS32021</name>
</gene>
<name>A0ABN9SRN5_9DINO</name>
<evidence type="ECO:0000313" key="1">
    <source>
        <dbReference type="EMBL" id="CAK0834650.1"/>
    </source>
</evidence>
<reference evidence="1" key="1">
    <citation type="submission" date="2023-10" db="EMBL/GenBank/DDBJ databases">
        <authorList>
            <person name="Chen Y."/>
            <person name="Shah S."/>
            <person name="Dougan E. K."/>
            <person name="Thang M."/>
            <person name="Chan C."/>
        </authorList>
    </citation>
    <scope>NUCLEOTIDE SEQUENCE [LARGE SCALE GENOMIC DNA]</scope>
</reference>
<organism evidence="1 2">
    <name type="scientific">Prorocentrum cordatum</name>
    <dbReference type="NCBI Taxonomy" id="2364126"/>
    <lineage>
        <taxon>Eukaryota</taxon>
        <taxon>Sar</taxon>
        <taxon>Alveolata</taxon>
        <taxon>Dinophyceae</taxon>
        <taxon>Prorocentrales</taxon>
        <taxon>Prorocentraceae</taxon>
        <taxon>Prorocentrum</taxon>
    </lineage>
</organism>
<evidence type="ECO:0000313" key="2">
    <source>
        <dbReference type="Proteomes" id="UP001189429"/>
    </source>
</evidence>
<dbReference type="EMBL" id="CAUYUJ010012814">
    <property type="protein sequence ID" value="CAK0834650.1"/>
    <property type="molecule type" value="Genomic_DNA"/>
</dbReference>
<dbReference type="InterPro" id="IPR011990">
    <property type="entry name" value="TPR-like_helical_dom_sf"/>
</dbReference>
<comment type="caution">
    <text evidence="1">The sequence shown here is derived from an EMBL/GenBank/DDBJ whole genome shotgun (WGS) entry which is preliminary data.</text>
</comment>
<sequence length="101" mass="11190">MWEAALEPNAITHCSAGASACEKGNPWQQALLLLSETREVKSEPDVISYSTGIRAYDEGDQWQRSLALLGQMREVMLEPSVIFLERAWALGSLLAGMTKHQ</sequence>
<dbReference type="Gene3D" id="1.25.40.10">
    <property type="entry name" value="Tetratricopeptide repeat domain"/>
    <property type="match status" value="1"/>
</dbReference>
<accession>A0ABN9SRN5</accession>
<dbReference type="Proteomes" id="UP001189429">
    <property type="component" value="Unassembled WGS sequence"/>
</dbReference>